<reference evidence="7" key="1">
    <citation type="journal article" date="2019" name="Int. J. Syst. Evol. Microbiol.">
        <title>The Global Catalogue of Microorganisms (GCM) 10K type strain sequencing project: providing services to taxonomists for standard genome sequencing and annotation.</title>
        <authorList>
            <consortium name="The Broad Institute Genomics Platform"/>
            <consortium name="The Broad Institute Genome Sequencing Center for Infectious Disease"/>
            <person name="Wu L."/>
            <person name="Ma J."/>
        </authorList>
    </citation>
    <scope>NUCLEOTIDE SEQUENCE [LARGE SCALE GENOMIC DNA]</scope>
    <source>
        <strain evidence="7">JCM 19134</strain>
    </source>
</reference>
<dbReference type="Pfam" id="PF03060">
    <property type="entry name" value="NMO"/>
    <property type="match status" value="1"/>
</dbReference>
<dbReference type="AlphaFoldDB" id="A0AAV3U0D3"/>
<evidence type="ECO:0000256" key="1">
    <source>
        <dbReference type="ARBA" id="ARBA00009881"/>
    </source>
</evidence>
<name>A0AAV3U0D3_9ALTE</name>
<evidence type="ECO:0000256" key="2">
    <source>
        <dbReference type="ARBA" id="ARBA00022630"/>
    </source>
</evidence>
<comment type="caution">
    <text evidence="6">The sequence shown here is derived from an EMBL/GenBank/DDBJ whole genome shotgun (WGS) entry which is preliminary data.</text>
</comment>
<dbReference type="EMBL" id="BAABLX010000007">
    <property type="protein sequence ID" value="GAA4937298.1"/>
    <property type="molecule type" value="Genomic_DNA"/>
</dbReference>
<organism evidence="6 7">
    <name type="scientific">Halioxenophilus aromaticivorans</name>
    <dbReference type="NCBI Taxonomy" id="1306992"/>
    <lineage>
        <taxon>Bacteria</taxon>
        <taxon>Pseudomonadati</taxon>
        <taxon>Pseudomonadota</taxon>
        <taxon>Gammaproteobacteria</taxon>
        <taxon>Alteromonadales</taxon>
        <taxon>Alteromonadaceae</taxon>
        <taxon>Halioxenophilus</taxon>
    </lineage>
</organism>
<dbReference type="InterPro" id="IPR004136">
    <property type="entry name" value="NMO"/>
</dbReference>
<dbReference type="RefSeq" id="WP_345419105.1">
    <property type="nucleotide sequence ID" value="NZ_AP031496.1"/>
</dbReference>
<evidence type="ECO:0000256" key="4">
    <source>
        <dbReference type="ARBA" id="ARBA00023002"/>
    </source>
</evidence>
<gene>
    <name evidence="6" type="ORF">GCM10025791_13830</name>
</gene>
<protein>
    <submittedName>
        <fullName evidence="6">Nitronate monooxygenase family protein</fullName>
    </submittedName>
</protein>
<dbReference type="FunFam" id="3.20.20.70:FF:000210">
    <property type="entry name" value="2-nitropropane dioxygenase"/>
    <property type="match status" value="1"/>
</dbReference>
<dbReference type="SUPFAM" id="SSF51412">
    <property type="entry name" value="Inosine monophosphate dehydrogenase (IMPDH)"/>
    <property type="match status" value="1"/>
</dbReference>
<dbReference type="Gene3D" id="3.20.20.70">
    <property type="entry name" value="Aldolase class I"/>
    <property type="match status" value="1"/>
</dbReference>
<keyword evidence="2" id="KW-0285">Flavoprotein</keyword>
<proteinExistence type="inferred from homology"/>
<dbReference type="PANTHER" id="PTHR42747">
    <property type="entry name" value="NITRONATE MONOOXYGENASE-RELATED"/>
    <property type="match status" value="1"/>
</dbReference>
<dbReference type="InterPro" id="IPR013785">
    <property type="entry name" value="Aldolase_TIM"/>
</dbReference>
<keyword evidence="5 6" id="KW-0503">Monooxygenase</keyword>
<evidence type="ECO:0000256" key="3">
    <source>
        <dbReference type="ARBA" id="ARBA00022643"/>
    </source>
</evidence>
<keyword evidence="7" id="KW-1185">Reference proteome</keyword>
<evidence type="ECO:0000256" key="5">
    <source>
        <dbReference type="ARBA" id="ARBA00023033"/>
    </source>
</evidence>
<dbReference type="PANTHER" id="PTHR42747:SF4">
    <property type="entry name" value="BLR1330 PROTEIN"/>
    <property type="match status" value="1"/>
</dbReference>
<keyword evidence="4" id="KW-0560">Oxidoreductase</keyword>
<sequence>MHQTTFSNLALPVIVAPMFLVSGPDLVIQCCRSGIVGSFPVLNQRTTEGVDRWLTEIEESLVEQDAPFAVNLIVHKTNHRLEADLNVVVDHKVPIVITSLGAAKEVVDAIHSYGGIVFHDVTTTRFAEKALTAGVDGLIAVCAGAGGHAGTYNPFAFIDELKSLTDKPIIASGCISSGASILAAQAAGADLAYMGTRFIATKESLAGADYKAMLIGSSAKDIVYTPKISGVNANFLEPSIRGGGIDLTTLDVPTMNAETELSGDSKAWKDIWSAGQGVGAISDVALTKDIITNLKSEYRQALDKLNQSARAYR</sequence>
<evidence type="ECO:0000313" key="6">
    <source>
        <dbReference type="EMBL" id="GAA4937298.1"/>
    </source>
</evidence>
<dbReference type="CDD" id="cd04730">
    <property type="entry name" value="NPD_like"/>
    <property type="match status" value="1"/>
</dbReference>
<dbReference type="GO" id="GO:0018580">
    <property type="term" value="F:nitronate monooxygenase activity"/>
    <property type="evidence" value="ECO:0007669"/>
    <property type="project" value="InterPro"/>
</dbReference>
<dbReference type="Proteomes" id="UP001409585">
    <property type="component" value="Unassembled WGS sequence"/>
</dbReference>
<comment type="similarity">
    <text evidence="1">Belongs to the nitronate monooxygenase family. NMO class I subfamily.</text>
</comment>
<keyword evidence="3" id="KW-0288">FMN</keyword>
<accession>A0AAV3U0D3</accession>
<evidence type="ECO:0000313" key="7">
    <source>
        <dbReference type="Proteomes" id="UP001409585"/>
    </source>
</evidence>